<name>A0A9X1MIT0_9BACT</name>
<reference evidence="1" key="1">
    <citation type="submission" date="2021-11" db="EMBL/GenBank/DDBJ databases">
        <title>Genome sequence.</title>
        <authorList>
            <person name="Sun Q."/>
        </authorList>
    </citation>
    <scope>NUCLEOTIDE SEQUENCE</scope>
    <source>
        <strain evidence="1">JC732</strain>
    </source>
</reference>
<gene>
    <name evidence="1" type="ORF">LOC68_04405</name>
</gene>
<accession>A0A9X1MIT0</accession>
<dbReference type="Proteomes" id="UP001139103">
    <property type="component" value="Unassembled WGS sequence"/>
</dbReference>
<evidence type="ECO:0000313" key="2">
    <source>
        <dbReference type="Proteomes" id="UP001139103"/>
    </source>
</evidence>
<organism evidence="1 2">
    <name type="scientific">Blastopirellula sediminis</name>
    <dbReference type="NCBI Taxonomy" id="2894196"/>
    <lineage>
        <taxon>Bacteria</taxon>
        <taxon>Pseudomonadati</taxon>
        <taxon>Planctomycetota</taxon>
        <taxon>Planctomycetia</taxon>
        <taxon>Pirellulales</taxon>
        <taxon>Pirellulaceae</taxon>
        <taxon>Blastopirellula</taxon>
    </lineage>
</organism>
<proteinExistence type="predicted"/>
<dbReference type="RefSeq" id="WP_230216161.1">
    <property type="nucleotide sequence ID" value="NZ_JAJKFT010000004.1"/>
</dbReference>
<keyword evidence="2" id="KW-1185">Reference proteome</keyword>
<dbReference type="EMBL" id="JAJKFT010000004">
    <property type="protein sequence ID" value="MCC9627624.1"/>
    <property type="molecule type" value="Genomic_DNA"/>
</dbReference>
<evidence type="ECO:0000313" key="1">
    <source>
        <dbReference type="EMBL" id="MCC9627624.1"/>
    </source>
</evidence>
<comment type="caution">
    <text evidence="1">The sequence shown here is derived from an EMBL/GenBank/DDBJ whole genome shotgun (WGS) entry which is preliminary data.</text>
</comment>
<protein>
    <submittedName>
        <fullName evidence="1">Uncharacterized protein</fullName>
    </submittedName>
</protein>
<sequence length="304" mass="34822">MHIDAMFAFAEGLHRRDIPFNLYPLEKGYRPCDVAVTFGINKRSTPRGRMVGDIAEEHARAVAHLSREQRRKSHLVIERGFIHRDRYFMMGWGGLNGRARYFNRFSSSDRWMQLNVPVDPWRKTGEHIVLCGQVPWDASVQHVDHVEWCQETARTLRQLTSRKIIFRPHPLAKDAIEMQGPGIDVVYSKADSLLEDMENAWAVVTFSSNAGVEATLAGVPAFVCDEGAMGYPILNKDLHRIESPIKPDRTQWLFDLAYTQWTLEEAAMGQPVIHLWERQSMTKRFKQAVTMFCGVAPSVERRAA</sequence>
<dbReference type="AlphaFoldDB" id="A0A9X1MIT0"/>